<evidence type="ECO:0000256" key="2">
    <source>
        <dbReference type="ARBA" id="ARBA00007317"/>
    </source>
</evidence>
<dbReference type="SUPFAM" id="SSF47005">
    <property type="entry name" value="Peripheral subunit-binding domain of 2-oxo acid dehydrogenase complex"/>
    <property type="match status" value="1"/>
</dbReference>
<dbReference type="Proteomes" id="UP000201838">
    <property type="component" value="Unassembled WGS sequence"/>
</dbReference>
<organism evidence="6 7">
    <name type="scientific">Boseongicola aestuarii</name>
    <dbReference type="NCBI Taxonomy" id="1470561"/>
    <lineage>
        <taxon>Bacteria</taxon>
        <taxon>Pseudomonadati</taxon>
        <taxon>Pseudomonadota</taxon>
        <taxon>Alphaproteobacteria</taxon>
        <taxon>Rhodobacterales</taxon>
        <taxon>Paracoccaceae</taxon>
        <taxon>Boseongicola</taxon>
    </lineage>
</organism>
<dbReference type="OrthoDB" id="9804723at2"/>
<name>A0A238IZA9_9RHOB</name>
<accession>A0A238IZA9</accession>
<dbReference type="InterPro" id="IPR045257">
    <property type="entry name" value="E2/Pdx1"/>
</dbReference>
<dbReference type="PROSITE" id="PS00189">
    <property type="entry name" value="LIPOYL"/>
    <property type="match status" value="1"/>
</dbReference>
<dbReference type="Gene3D" id="2.40.50.100">
    <property type="match status" value="1"/>
</dbReference>
<evidence type="ECO:0000256" key="1">
    <source>
        <dbReference type="ARBA" id="ARBA00001938"/>
    </source>
</evidence>
<evidence type="ECO:0000256" key="3">
    <source>
        <dbReference type="ARBA" id="ARBA00022823"/>
    </source>
</evidence>
<evidence type="ECO:0000259" key="5">
    <source>
        <dbReference type="PROSITE" id="PS50968"/>
    </source>
</evidence>
<dbReference type="EMBL" id="FXXQ01000005">
    <property type="protein sequence ID" value="SMX23819.1"/>
    <property type="molecule type" value="Genomic_DNA"/>
</dbReference>
<sequence>MPSEVKMPQLGMNQDSAVIVAWLKASGDKVTRGEPIFEVETDKATMEVEATSDGYLAGIRAEEGADIPVGDIIAMIVETADEVAEHASASVETTETSKSAEGEVEPEAKPEPEAAVTKTEETVPNESVETPAAAPRATSGPVLASPLAKRLAKERGVDLAALRASGLPEPIHAADLSRSVAGGQSQLSARVVADALAALLQRSQNADRTTLLAAFTAGAWRQVFDTVDVTIAIRGLDGATAQYPAPRDGETGTAAAISLVDLCDTRLQAYAPAGGGITISVGEGDSHFALTLSFNEASLPMPHAITLLDAIAARVEDPIRQLI</sequence>
<dbReference type="CDD" id="cd06849">
    <property type="entry name" value="lipoyl_domain"/>
    <property type="match status" value="1"/>
</dbReference>
<keyword evidence="3" id="KW-0450">Lipoyl</keyword>
<dbReference type="GO" id="GO:0004149">
    <property type="term" value="F:dihydrolipoyllysine-residue succinyltransferase activity"/>
    <property type="evidence" value="ECO:0007669"/>
    <property type="project" value="UniProtKB-EC"/>
</dbReference>
<dbReference type="RefSeq" id="WP_093973788.1">
    <property type="nucleotide sequence ID" value="NZ_FXXQ01000005.1"/>
</dbReference>
<protein>
    <submittedName>
        <fullName evidence="6">Dihydrolipoyllysine-residue succinyltransferase component of 2-oxoglutarate dehydrogenase complex</fullName>
        <ecNumber evidence="6">2.3.1.61</ecNumber>
    </submittedName>
</protein>
<feature type="domain" description="Lipoyl-binding" evidence="5">
    <location>
        <begin position="2"/>
        <end position="77"/>
    </location>
</feature>
<dbReference type="InterPro" id="IPR003016">
    <property type="entry name" value="2-oxoA_DH_lipoyl-BS"/>
</dbReference>
<keyword evidence="7" id="KW-1185">Reference proteome</keyword>
<proteinExistence type="inferred from homology"/>
<feature type="compositionally biased region" description="Basic and acidic residues" evidence="4">
    <location>
        <begin position="98"/>
        <end position="112"/>
    </location>
</feature>
<evidence type="ECO:0000256" key="4">
    <source>
        <dbReference type="SAM" id="MobiDB-lite"/>
    </source>
</evidence>
<dbReference type="GO" id="GO:0006086">
    <property type="term" value="P:pyruvate decarboxylation to acetyl-CoA"/>
    <property type="evidence" value="ECO:0007669"/>
    <property type="project" value="InterPro"/>
</dbReference>
<dbReference type="PANTHER" id="PTHR23151">
    <property type="entry name" value="DIHYDROLIPOAMIDE ACETYL/SUCCINYL-TRANSFERASE-RELATED"/>
    <property type="match status" value="1"/>
</dbReference>
<dbReference type="EC" id="2.3.1.61" evidence="6"/>
<dbReference type="GO" id="GO:0045254">
    <property type="term" value="C:pyruvate dehydrogenase complex"/>
    <property type="evidence" value="ECO:0007669"/>
    <property type="project" value="InterPro"/>
</dbReference>
<dbReference type="AlphaFoldDB" id="A0A238IZA9"/>
<comment type="similarity">
    <text evidence="2">Belongs to the 2-oxoacid dehydrogenase family.</text>
</comment>
<dbReference type="PANTHER" id="PTHR23151:SF90">
    <property type="entry name" value="DIHYDROLIPOYLLYSINE-RESIDUE ACETYLTRANSFERASE COMPONENT OF PYRUVATE DEHYDROGENASE COMPLEX, MITOCHONDRIAL-RELATED"/>
    <property type="match status" value="1"/>
</dbReference>
<evidence type="ECO:0000313" key="7">
    <source>
        <dbReference type="Proteomes" id="UP000201838"/>
    </source>
</evidence>
<dbReference type="InterPro" id="IPR004167">
    <property type="entry name" value="PSBD"/>
</dbReference>
<reference evidence="6 7" key="1">
    <citation type="submission" date="2017-05" db="EMBL/GenBank/DDBJ databases">
        <authorList>
            <person name="Song R."/>
            <person name="Chenine A.L."/>
            <person name="Ruprecht R.M."/>
        </authorList>
    </citation>
    <scope>NUCLEOTIDE SEQUENCE [LARGE SCALE GENOMIC DNA]</scope>
    <source>
        <strain evidence="6 7">CECT 8489</strain>
    </source>
</reference>
<dbReference type="InterPro" id="IPR011053">
    <property type="entry name" value="Single_hybrid_motif"/>
</dbReference>
<comment type="cofactor">
    <cofactor evidence="1">
        <name>(R)-lipoate</name>
        <dbReference type="ChEBI" id="CHEBI:83088"/>
    </cofactor>
</comment>
<keyword evidence="6" id="KW-0012">Acyltransferase</keyword>
<dbReference type="SUPFAM" id="SSF51230">
    <property type="entry name" value="Single hybrid motif"/>
    <property type="match status" value="1"/>
</dbReference>
<gene>
    <name evidence="6" type="primary">odhB</name>
    <name evidence="6" type="ORF">BOA8489_01932</name>
</gene>
<dbReference type="Pfam" id="PF02817">
    <property type="entry name" value="E3_binding"/>
    <property type="match status" value="1"/>
</dbReference>
<dbReference type="Pfam" id="PF00364">
    <property type="entry name" value="Biotin_lipoyl"/>
    <property type="match status" value="1"/>
</dbReference>
<dbReference type="Gene3D" id="4.10.320.10">
    <property type="entry name" value="E3-binding domain"/>
    <property type="match status" value="1"/>
</dbReference>
<feature type="region of interest" description="Disordered" evidence="4">
    <location>
        <begin position="84"/>
        <end position="141"/>
    </location>
</feature>
<dbReference type="InterPro" id="IPR000089">
    <property type="entry name" value="Biotin_lipoyl"/>
</dbReference>
<dbReference type="InterPro" id="IPR036625">
    <property type="entry name" value="E3-bd_dom_sf"/>
</dbReference>
<keyword evidence="6" id="KW-0808">Transferase</keyword>
<dbReference type="PROSITE" id="PS50968">
    <property type="entry name" value="BIOTINYL_LIPOYL"/>
    <property type="match status" value="1"/>
</dbReference>
<evidence type="ECO:0000313" key="6">
    <source>
        <dbReference type="EMBL" id="SMX23819.1"/>
    </source>
</evidence>